<dbReference type="RefSeq" id="WP_089211262.1">
    <property type="nucleotide sequence ID" value="NZ_FZOD01000045.1"/>
</dbReference>
<protein>
    <recommendedName>
        <fullName evidence="3">DUF1349 domain-containing protein</fullName>
    </recommendedName>
</protein>
<name>A0A239MSS5_9ACTN</name>
<dbReference type="PIRSF" id="PIRSF022704">
    <property type="entry name" value="UCP022704"/>
    <property type="match status" value="1"/>
</dbReference>
<dbReference type="InterPro" id="IPR013320">
    <property type="entry name" value="ConA-like_dom_sf"/>
</dbReference>
<reference evidence="1 2" key="1">
    <citation type="submission" date="2017-06" db="EMBL/GenBank/DDBJ databases">
        <authorList>
            <person name="Kim H.J."/>
            <person name="Triplett B.A."/>
        </authorList>
    </citation>
    <scope>NUCLEOTIDE SEQUENCE [LARGE SCALE GENOMIC DNA]</scope>
    <source>
        <strain evidence="1 2">CGMCC 4.2132</strain>
    </source>
</reference>
<dbReference type="InterPro" id="IPR015987">
    <property type="entry name" value="UCP022704"/>
</dbReference>
<dbReference type="PANTHER" id="PTHR35332">
    <property type="entry name" value="REGULATION OF ENOLASE PROTEIN 1"/>
    <property type="match status" value="1"/>
</dbReference>
<dbReference type="Gene3D" id="2.60.120.200">
    <property type="match status" value="1"/>
</dbReference>
<dbReference type="EMBL" id="FZOD01000045">
    <property type="protein sequence ID" value="SNT45520.1"/>
    <property type="molecule type" value="Genomic_DNA"/>
</dbReference>
<evidence type="ECO:0008006" key="3">
    <source>
        <dbReference type="Google" id="ProtNLM"/>
    </source>
</evidence>
<proteinExistence type="predicted"/>
<dbReference type="Proteomes" id="UP000198282">
    <property type="component" value="Unassembled WGS sequence"/>
</dbReference>
<dbReference type="OrthoDB" id="9814707at2"/>
<sequence>MTIQDFSEWQWINEPAKWAAGEDLRITAEARTDLWRITHYGYIYDTAHIFGRTLPGDLRVTTTFQASYADRYDQAGAVLRIDEKNWIKAGVEYVDRKINLSAVVTRDFSDWSMLTVSEPVESVTLELERKGDAVTVRYGLNGAAPVTMLRFAYFPPEVPALAGVMCAAPRGEGFETRFTSVTVS</sequence>
<accession>A0A239MSS5</accession>
<gene>
    <name evidence="1" type="ORF">SAMN05216276_104518</name>
</gene>
<dbReference type="PANTHER" id="PTHR35332:SF2">
    <property type="entry name" value="REGULATION OF ENOLASE PROTEIN 1"/>
    <property type="match status" value="1"/>
</dbReference>
<dbReference type="SUPFAM" id="SSF49899">
    <property type="entry name" value="Concanavalin A-like lectins/glucanases"/>
    <property type="match status" value="1"/>
</dbReference>
<dbReference type="InterPro" id="IPR009784">
    <property type="entry name" value="DUF1349"/>
</dbReference>
<organism evidence="1 2">
    <name type="scientific">Streptosporangium subroseum</name>
    <dbReference type="NCBI Taxonomy" id="106412"/>
    <lineage>
        <taxon>Bacteria</taxon>
        <taxon>Bacillati</taxon>
        <taxon>Actinomycetota</taxon>
        <taxon>Actinomycetes</taxon>
        <taxon>Streptosporangiales</taxon>
        <taxon>Streptosporangiaceae</taxon>
        <taxon>Streptosporangium</taxon>
    </lineage>
</organism>
<dbReference type="AlphaFoldDB" id="A0A239MSS5"/>
<evidence type="ECO:0000313" key="1">
    <source>
        <dbReference type="EMBL" id="SNT45520.1"/>
    </source>
</evidence>
<keyword evidence="2" id="KW-1185">Reference proteome</keyword>
<dbReference type="Pfam" id="PF07081">
    <property type="entry name" value="DUF1349"/>
    <property type="match status" value="1"/>
</dbReference>
<evidence type="ECO:0000313" key="2">
    <source>
        <dbReference type="Proteomes" id="UP000198282"/>
    </source>
</evidence>